<proteinExistence type="predicted"/>
<dbReference type="InterPro" id="IPR010090">
    <property type="entry name" value="Phage_tape_meas"/>
</dbReference>
<organism evidence="3 4">
    <name type="scientific">Spirosoma liriopis</name>
    <dbReference type="NCBI Taxonomy" id="2937440"/>
    <lineage>
        <taxon>Bacteria</taxon>
        <taxon>Pseudomonadati</taxon>
        <taxon>Bacteroidota</taxon>
        <taxon>Cytophagia</taxon>
        <taxon>Cytophagales</taxon>
        <taxon>Cytophagaceae</taxon>
        <taxon>Spirosoma</taxon>
    </lineage>
</organism>
<dbReference type="Gene3D" id="1.20.120.20">
    <property type="entry name" value="Apolipoprotein"/>
    <property type="match status" value="1"/>
</dbReference>
<gene>
    <name evidence="3" type="ORF">M0L20_13510</name>
</gene>
<feature type="region of interest" description="Disordered" evidence="2">
    <location>
        <begin position="1346"/>
        <end position="1373"/>
    </location>
</feature>
<dbReference type="RefSeq" id="WP_248477465.1">
    <property type="nucleotide sequence ID" value="NZ_JALPRF010000002.1"/>
</dbReference>
<feature type="region of interest" description="Disordered" evidence="2">
    <location>
        <begin position="1242"/>
        <end position="1261"/>
    </location>
</feature>
<feature type="region of interest" description="Disordered" evidence="2">
    <location>
        <begin position="720"/>
        <end position="740"/>
    </location>
</feature>
<accession>A0ABT0HL46</accession>
<evidence type="ECO:0000313" key="4">
    <source>
        <dbReference type="Proteomes" id="UP001202180"/>
    </source>
</evidence>
<evidence type="ECO:0000313" key="3">
    <source>
        <dbReference type="EMBL" id="MCK8492879.1"/>
    </source>
</evidence>
<feature type="compositionally biased region" description="Basic and acidic residues" evidence="2">
    <location>
        <begin position="756"/>
        <end position="780"/>
    </location>
</feature>
<reference evidence="3 4" key="1">
    <citation type="submission" date="2022-04" db="EMBL/GenBank/DDBJ databases">
        <title>Spirosoma sp. strain RP8 genome sequencing and assembly.</title>
        <authorList>
            <person name="Jung Y."/>
        </authorList>
    </citation>
    <scope>NUCLEOTIDE SEQUENCE [LARGE SCALE GENOMIC DNA]</scope>
    <source>
        <strain evidence="3 4">RP8</strain>
    </source>
</reference>
<dbReference type="PANTHER" id="PTHR45615:SF80">
    <property type="entry name" value="GRIP DOMAIN-CONTAINING PROTEIN"/>
    <property type="match status" value="1"/>
</dbReference>
<feature type="compositionally biased region" description="Low complexity" evidence="2">
    <location>
        <begin position="1350"/>
        <end position="1373"/>
    </location>
</feature>
<dbReference type="Proteomes" id="UP001202180">
    <property type="component" value="Unassembled WGS sequence"/>
</dbReference>
<sequence>MQLKEEALFTLKFDGKPVYNELGELEKKLLEVKEAQKSVEKGTKEWADNKEDIKKLEESIKLVREEMGVSGMTVRQLEGYYKQLNREIKDLTPGTEAYIKKAEQITEVNTVLSNHRQTVRGVNEEVEKQPSLWERAKSTAAGYLAAFGATELLERAFSFVQDGIKKALALNDMMAGVAKATGQSAEEVNQLSKEIDKIDTRSSKESLMTIAQIGGQLGVANNELLGFVKSVDMANVALGDEFAGGAEEVSSKLGGLQKLFKETKDLEAGEAINKIGSAINELGADGAATGPVIADFTARMGQLGNLSPQISQTMGLGAAFQELGLSAEISAGGLSNILLTAAKDTATFAQQLNMSEDAFKKLINTNPNEFLLQLAAKFKDVPADQLAKRLDDLGIKSQEATKVMSLLSGQTDIVRQKQDLANKAMTEGTSLQKEFNTVNSNAAAEYEKSQKAVALIATEIGQALLPAITKGAQGLVAFVNVVRAIPEFVSENKTSFAALGVAILAMNTNLIVATTTSIAHAAAEKARLVWTQSATAAQWLLNGAMSANPIGAVVAVIALLVAGLTAIYNNSSTVRGAIAGTWEVMKTGVSLLGDLTDKVLGWIQKGLEPLRPALDTVKSVLSSVWGVIETGIDYLGDLTSAVSGFVSNGLSRIGVALEPVRTVLNNFWGLIDTGITKIKSIGSTISTFLHVDEIVGKVKSAAGMIGDAFNKGYGDKLAEDRPKQVAAHQQTLNTKKSAEQKNANELVDIVTSSEQKALDRKATQNDKHRDSEAKKAAEAAKKEAEEAVKANNEALKKIEDARIAAIKDDLERETAKIRQKRDAEVEAMMAGKASAEVKAVFEKALNEQMLRDIEKANSEHLKKKEKEDAETAKRILDLKIKLSGDEKADKLQKLDDVATAQRAQIQKDITDETQKAVMLKQVNDNLVRDKEKVDLEYRQKKQQQENALQDSLYQATVADAQARLILAGNNAQAIYDAKKMRLDEEYKYNKAKLEREAAEDKIKNAGMLADHDQRAAADKVVDDRLKSQLKANDVQYENDKTQLTQEKTEARRANQQQYFAAIKALMDGDFTAFTDILTKKLAGEKKQLTESQKQQIDTIDEVGQYTVMAVQALQKLSQMKLDKELANIKKEKDTQLNSWKEKYDKGLINKDEYEKGVDKINKEADAKTKTAQLEAFKRQQKIDIALAIINGAQAALKSLATLGWPLGLIAVAGAAVTTGIQIAMIKNQQPPSLAKGGKIRNAGVPEGPRHGSNYGDSGLSITRRDNGQEVAEMEGGEPIMVLSRNTYANNRNVVDSLLHSSLHRNGAPIMLNGGIFGSDGGTYADSLRNGGLRRFADGGWMNDIQEMDNGASSGGEYQSSYSGSDSSSEYGSADSIDANTQAQIEKSQATMDNIQKNTLATAEALDKMGLTLGNLQTLISTNAINSASTLDTQMTGLRTEVRQGFSNSNLMQALLLMSLKDSIHTDLVALQNTYRAESTGMSNEVVTELGNFRTSLLFALSMFSLARSLDISSLKDATKTSLADLLKSNHDDFGKLIAAQKTDNSSLQKSIHTDLENLQKMLHTDLTTLGDNVHDDLESLDTNIDTNLVTLQKGVHTDLEALKLAQATQAQTLRTDTKTHFTNLMTLLQNQLDDLREVTHDDLGALSDSNRTELQRVQDILAQTKSEQGYQSGLLGRIAAKDLSVSVQTFVNVSNQINVVKEKSDLQ</sequence>
<keyword evidence="4" id="KW-1185">Reference proteome</keyword>
<keyword evidence="1" id="KW-0175">Coiled coil</keyword>
<feature type="region of interest" description="Disordered" evidence="2">
    <location>
        <begin position="754"/>
        <end position="780"/>
    </location>
</feature>
<dbReference type="SUPFAM" id="SSF58113">
    <property type="entry name" value="Apolipoprotein A-I"/>
    <property type="match status" value="1"/>
</dbReference>
<evidence type="ECO:0000256" key="2">
    <source>
        <dbReference type="SAM" id="MobiDB-lite"/>
    </source>
</evidence>
<dbReference type="NCBIfam" id="TIGR01760">
    <property type="entry name" value="tape_meas_TP901"/>
    <property type="match status" value="1"/>
</dbReference>
<dbReference type="PANTHER" id="PTHR45615">
    <property type="entry name" value="MYOSIN HEAVY CHAIN, NON-MUSCLE"/>
    <property type="match status" value="1"/>
</dbReference>
<feature type="coiled-coil region" evidence="1">
    <location>
        <begin position="988"/>
        <end position="1056"/>
    </location>
</feature>
<name>A0ABT0HL46_9BACT</name>
<protein>
    <submittedName>
        <fullName evidence="3">Phage tail tape measure protein</fullName>
    </submittedName>
</protein>
<feature type="compositionally biased region" description="Polar residues" evidence="2">
    <location>
        <begin position="727"/>
        <end position="740"/>
    </location>
</feature>
<evidence type="ECO:0000256" key="1">
    <source>
        <dbReference type="SAM" id="Coils"/>
    </source>
</evidence>
<dbReference type="EMBL" id="JALPRF010000002">
    <property type="protein sequence ID" value="MCK8492879.1"/>
    <property type="molecule type" value="Genomic_DNA"/>
</dbReference>
<comment type="caution">
    <text evidence="3">The sequence shown here is derived from an EMBL/GenBank/DDBJ whole genome shotgun (WGS) entry which is preliminary data.</text>
</comment>